<dbReference type="EMBL" id="ML996567">
    <property type="protein sequence ID" value="KAF2760760.1"/>
    <property type="molecule type" value="Genomic_DNA"/>
</dbReference>
<protein>
    <submittedName>
        <fullName evidence="2">Uncharacterized protein</fullName>
    </submittedName>
</protein>
<feature type="region of interest" description="Disordered" evidence="1">
    <location>
        <begin position="1"/>
        <end position="74"/>
    </location>
</feature>
<gene>
    <name evidence="2" type="ORF">EJ05DRAFT_241589</name>
</gene>
<dbReference type="GeneID" id="54481120"/>
<dbReference type="AlphaFoldDB" id="A0A6A6WFI4"/>
<evidence type="ECO:0000256" key="1">
    <source>
        <dbReference type="SAM" id="MobiDB-lite"/>
    </source>
</evidence>
<evidence type="ECO:0000313" key="2">
    <source>
        <dbReference type="EMBL" id="KAF2760760.1"/>
    </source>
</evidence>
<proteinExistence type="predicted"/>
<reference evidence="2" key="1">
    <citation type="journal article" date="2020" name="Stud. Mycol.">
        <title>101 Dothideomycetes genomes: a test case for predicting lifestyles and emergence of pathogens.</title>
        <authorList>
            <person name="Haridas S."/>
            <person name="Albert R."/>
            <person name="Binder M."/>
            <person name="Bloem J."/>
            <person name="Labutti K."/>
            <person name="Salamov A."/>
            <person name="Andreopoulos B."/>
            <person name="Baker S."/>
            <person name="Barry K."/>
            <person name="Bills G."/>
            <person name="Bluhm B."/>
            <person name="Cannon C."/>
            <person name="Castanera R."/>
            <person name="Culley D."/>
            <person name="Daum C."/>
            <person name="Ezra D."/>
            <person name="Gonzalez J."/>
            <person name="Henrissat B."/>
            <person name="Kuo A."/>
            <person name="Liang C."/>
            <person name="Lipzen A."/>
            <person name="Lutzoni F."/>
            <person name="Magnuson J."/>
            <person name="Mondo S."/>
            <person name="Nolan M."/>
            <person name="Ohm R."/>
            <person name="Pangilinan J."/>
            <person name="Park H.-J."/>
            <person name="Ramirez L."/>
            <person name="Alfaro M."/>
            <person name="Sun H."/>
            <person name="Tritt A."/>
            <person name="Yoshinaga Y."/>
            <person name="Zwiers L.-H."/>
            <person name="Turgeon B."/>
            <person name="Goodwin S."/>
            <person name="Spatafora J."/>
            <person name="Crous P."/>
            <person name="Grigoriev I."/>
        </authorList>
    </citation>
    <scope>NUCLEOTIDE SEQUENCE</scope>
    <source>
        <strain evidence="2">CBS 121739</strain>
    </source>
</reference>
<keyword evidence="3" id="KW-1185">Reference proteome</keyword>
<feature type="compositionally biased region" description="Polar residues" evidence="1">
    <location>
        <begin position="23"/>
        <end position="66"/>
    </location>
</feature>
<dbReference type="RefSeq" id="XP_033603211.1">
    <property type="nucleotide sequence ID" value="XM_033740066.1"/>
</dbReference>
<organism evidence="2 3">
    <name type="scientific">Pseudovirgaria hyperparasitica</name>
    <dbReference type="NCBI Taxonomy" id="470096"/>
    <lineage>
        <taxon>Eukaryota</taxon>
        <taxon>Fungi</taxon>
        <taxon>Dikarya</taxon>
        <taxon>Ascomycota</taxon>
        <taxon>Pezizomycotina</taxon>
        <taxon>Dothideomycetes</taxon>
        <taxon>Dothideomycetes incertae sedis</taxon>
        <taxon>Acrospermales</taxon>
        <taxon>Acrospermaceae</taxon>
        <taxon>Pseudovirgaria</taxon>
    </lineage>
</organism>
<feature type="compositionally biased region" description="Basic and acidic residues" evidence="1">
    <location>
        <begin position="149"/>
        <end position="160"/>
    </location>
</feature>
<feature type="compositionally biased region" description="Polar residues" evidence="1">
    <location>
        <begin position="1"/>
        <end position="11"/>
    </location>
</feature>
<sequence>MPVQQTSTHANHQPCPAHKTSDEPSVTQTHEPQNGSADKETLQQQHIISSSPRQATDSMSPQATPDPSTPQPYTIIAHHLATRLTLRAPAHVRSTHGQFAASAGGRVWPTAHIDLPIRPHAILRPAQPRLRSVAQTQHHRERPCGVDVGESRGDADVPWP</sequence>
<dbReference type="Proteomes" id="UP000799437">
    <property type="component" value="Unassembled WGS sequence"/>
</dbReference>
<feature type="region of interest" description="Disordered" evidence="1">
    <location>
        <begin position="133"/>
        <end position="160"/>
    </location>
</feature>
<evidence type="ECO:0000313" key="3">
    <source>
        <dbReference type="Proteomes" id="UP000799437"/>
    </source>
</evidence>
<name>A0A6A6WFI4_9PEZI</name>
<accession>A0A6A6WFI4</accession>